<sequence>MTIDEALYELEAIKNNLWHRGRKDKYWGDAVRLGMEALERCRALEQESLFKLITKHLSDNIALFDCQGDCPDAVALNNNLHTADYCNRCFAKQIIAIIKEALETKSIAHKPRRNAGRVEETKMSTRCQIGFYETGETNLEKWEALLYRHSDGYPKSEHGVVATIKPILDDFQANRGLDDLEYASAWLVAKLKTDYLNIGISKDFHGDIEFFYAVYPDKMVVYVVSGDDWHAWKELETIAL</sequence>
<accession>A0A6M3LLJ1</accession>
<organism evidence="1">
    <name type="scientific">viral metagenome</name>
    <dbReference type="NCBI Taxonomy" id="1070528"/>
    <lineage>
        <taxon>unclassified sequences</taxon>
        <taxon>metagenomes</taxon>
        <taxon>organismal metagenomes</taxon>
    </lineage>
</organism>
<dbReference type="AlphaFoldDB" id="A0A6M3LLJ1"/>
<proteinExistence type="predicted"/>
<name>A0A6M3LLJ1_9ZZZZ</name>
<dbReference type="EMBL" id="MT143383">
    <property type="protein sequence ID" value="QJA96257.1"/>
    <property type="molecule type" value="Genomic_DNA"/>
</dbReference>
<gene>
    <name evidence="1" type="ORF">MM415B04875_0006</name>
</gene>
<protein>
    <submittedName>
        <fullName evidence="1">Uncharacterized protein</fullName>
    </submittedName>
</protein>
<reference evidence="1" key="1">
    <citation type="submission" date="2020-03" db="EMBL/GenBank/DDBJ databases">
        <title>The deep terrestrial virosphere.</title>
        <authorList>
            <person name="Holmfeldt K."/>
            <person name="Nilsson E."/>
            <person name="Simone D."/>
            <person name="Lopez-Fernandez M."/>
            <person name="Wu X."/>
            <person name="de Brujin I."/>
            <person name="Lundin D."/>
            <person name="Andersson A."/>
            <person name="Bertilsson S."/>
            <person name="Dopson M."/>
        </authorList>
    </citation>
    <scope>NUCLEOTIDE SEQUENCE</scope>
    <source>
        <strain evidence="1">MM415B04875</strain>
    </source>
</reference>
<evidence type="ECO:0000313" key="1">
    <source>
        <dbReference type="EMBL" id="QJA96257.1"/>
    </source>
</evidence>